<name>X0RNK2_9ZZZZ</name>
<feature type="non-terminal residue" evidence="1">
    <location>
        <position position="1"/>
    </location>
</feature>
<protein>
    <submittedName>
        <fullName evidence="1">Uncharacterized protein</fullName>
    </submittedName>
</protein>
<reference evidence="1" key="1">
    <citation type="journal article" date="2014" name="Front. Microbiol.">
        <title>High frequency of phylogenetically diverse reductive dehalogenase-homologous genes in deep subseafloor sedimentary metagenomes.</title>
        <authorList>
            <person name="Kawai M."/>
            <person name="Futagami T."/>
            <person name="Toyoda A."/>
            <person name="Takaki Y."/>
            <person name="Nishi S."/>
            <person name="Hori S."/>
            <person name="Arai W."/>
            <person name="Tsubouchi T."/>
            <person name="Morono Y."/>
            <person name="Uchiyama I."/>
            <person name="Ito T."/>
            <person name="Fujiyama A."/>
            <person name="Inagaki F."/>
            <person name="Takami H."/>
        </authorList>
    </citation>
    <scope>NUCLEOTIDE SEQUENCE</scope>
    <source>
        <strain evidence="1">Expedition CK06-06</strain>
    </source>
</reference>
<dbReference type="EMBL" id="BARS01000023">
    <property type="protein sequence ID" value="GAF70399.1"/>
    <property type="molecule type" value="Genomic_DNA"/>
</dbReference>
<dbReference type="AlphaFoldDB" id="X0RNK2"/>
<evidence type="ECO:0000313" key="1">
    <source>
        <dbReference type="EMBL" id="GAF70399.1"/>
    </source>
</evidence>
<gene>
    <name evidence="1" type="ORF">S01H1_00088</name>
</gene>
<dbReference type="PANTHER" id="PTHR10668:SF103">
    <property type="entry name" value="PYRIDINE NUCLEOTIDE-DISULFIDE OXIDOREDUCTASE DOMAIN-CONTAINING PROTEIN 2"/>
    <property type="match status" value="1"/>
</dbReference>
<comment type="caution">
    <text evidence="1">The sequence shown here is derived from an EMBL/GenBank/DDBJ whole genome shotgun (WGS) entry which is preliminary data.</text>
</comment>
<dbReference type="PANTHER" id="PTHR10668">
    <property type="entry name" value="PHYTOENE DEHYDROGENASE"/>
    <property type="match status" value="1"/>
</dbReference>
<accession>X0RNK2</accession>
<sequence>PPEDFCPTVWCHSMYDPSYAPPGKHVANNEQVGPAASAHTEKEWLKIKRWYAEELIKVWAKHAPNMNWDNIIGCDYNSPYDNLRMKNLAPHGAMSGGDRTPYQSFENRPTPELANHRTPIKNLYCTGGQWWVGTNVGGTESYSCYRIIATDLGLGKPWEEPGKEEPDSLVQQYRFTFKKMQETFPRT</sequence>
<organism evidence="1">
    <name type="scientific">marine sediment metagenome</name>
    <dbReference type="NCBI Taxonomy" id="412755"/>
    <lineage>
        <taxon>unclassified sequences</taxon>
        <taxon>metagenomes</taxon>
        <taxon>ecological metagenomes</taxon>
    </lineage>
</organism>
<proteinExistence type="predicted"/>